<dbReference type="SUPFAM" id="SSF52540">
    <property type="entry name" value="P-loop containing nucleoside triphosphate hydrolases"/>
    <property type="match status" value="1"/>
</dbReference>
<evidence type="ECO:0000259" key="2">
    <source>
        <dbReference type="Pfam" id="PF12705"/>
    </source>
</evidence>
<dbReference type="InterPro" id="IPR014153">
    <property type="entry name" value="Ds_break_AddB"/>
</dbReference>
<evidence type="ECO:0000256" key="1">
    <source>
        <dbReference type="SAM" id="MobiDB-lite"/>
    </source>
</evidence>
<dbReference type="InterPro" id="IPR038726">
    <property type="entry name" value="PDDEXK_AddAB-type"/>
</dbReference>
<keyword evidence="4" id="KW-1185">Reference proteome</keyword>
<gene>
    <name evidence="3" type="primary">addB</name>
    <name evidence="3" type="ORF">ACFOOR_08870</name>
</gene>
<organism evidence="3 4">
    <name type="scientific">Hyphobacterium vulgare</name>
    <dbReference type="NCBI Taxonomy" id="1736751"/>
    <lineage>
        <taxon>Bacteria</taxon>
        <taxon>Pseudomonadati</taxon>
        <taxon>Pseudomonadota</taxon>
        <taxon>Alphaproteobacteria</taxon>
        <taxon>Maricaulales</taxon>
        <taxon>Maricaulaceae</taxon>
        <taxon>Hyphobacterium</taxon>
    </lineage>
</organism>
<dbReference type="Pfam" id="PF12705">
    <property type="entry name" value="PDDEXK_1"/>
    <property type="match status" value="1"/>
</dbReference>
<feature type="domain" description="PD-(D/E)XK endonuclease-like" evidence="2">
    <location>
        <begin position="734"/>
        <end position="973"/>
    </location>
</feature>
<feature type="compositionally biased region" description="Pro residues" evidence="1">
    <location>
        <begin position="718"/>
        <end position="729"/>
    </location>
</feature>
<reference evidence="4" key="1">
    <citation type="journal article" date="2019" name="Int. J. Syst. Evol. Microbiol.">
        <title>The Global Catalogue of Microorganisms (GCM) 10K type strain sequencing project: providing services to taxonomists for standard genome sequencing and annotation.</title>
        <authorList>
            <consortium name="The Broad Institute Genomics Platform"/>
            <consortium name="The Broad Institute Genome Sequencing Center for Infectious Disease"/>
            <person name="Wu L."/>
            <person name="Ma J."/>
        </authorList>
    </citation>
    <scope>NUCLEOTIDE SEQUENCE [LARGE SCALE GENOMIC DNA]</scope>
    <source>
        <strain evidence="4">KCTC 52487</strain>
    </source>
</reference>
<evidence type="ECO:0000313" key="3">
    <source>
        <dbReference type="EMBL" id="MFC2926217.1"/>
    </source>
</evidence>
<protein>
    <submittedName>
        <fullName evidence="3">Double-strand break repair protein AddB</fullName>
    </submittedName>
</protein>
<feature type="region of interest" description="Disordered" evidence="1">
    <location>
        <begin position="713"/>
        <end position="732"/>
    </location>
</feature>
<accession>A0ABV6ZXW2</accession>
<dbReference type="Proteomes" id="UP001595379">
    <property type="component" value="Unassembled WGS sequence"/>
</dbReference>
<dbReference type="InterPro" id="IPR011604">
    <property type="entry name" value="PDDEXK-like_dom_sf"/>
</dbReference>
<dbReference type="RefSeq" id="WP_343164530.1">
    <property type="nucleotide sequence ID" value="NZ_JBHRSV010000016.1"/>
</dbReference>
<proteinExistence type="predicted"/>
<dbReference type="EMBL" id="JBHRSV010000016">
    <property type="protein sequence ID" value="MFC2926217.1"/>
    <property type="molecule type" value="Genomic_DNA"/>
</dbReference>
<dbReference type="InterPro" id="IPR027417">
    <property type="entry name" value="P-loop_NTPase"/>
</dbReference>
<evidence type="ECO:0000313" key="4">
    <source>
        <dbReference type="Proteomes" id="UP001595379"/>
    </source>
</evidence>
<name>A0ABV6ZXW2_9PROT</name>
<sequence length="1011" mass="108818">MTDSVFKTPSPRIFTLPPGSDFLRAVARQVLAETEATGPESLADITILTPTRRAGRALIEAFAAERGGKGAAILPMIRPIGDVDADEPPFEPGELADAAAPAIDPARRHFELTRLILAREEAAGRTMTLGAAMALAEPLAVLIDDYWTEETGDFAALGEQIASVLPAHLQESVDFLSIVGALWPKRLAELGMSDPAQRRSALLRALAERWRETPPRGPVFIAGSTGSIPAAADLMAAAAMLEKGCVILPGLDTEADDAAWDAIDVLDSQHPQWPLKAFLDRMGVRRGDVKVLPSEGETDAMRARQRVIAEALRPAEETADWLKRIDRIAGGQGADYLKRGFDGLSLLEAPGPDAEALAIALMLRETLDTPGKTAMVVTPDRALARRVSAHLQRFGIKLDDSAGLPLSGTGAGGFLQLVLDLALEPGSALAFTALAASPLFALGQARDSRLALLRAIDIGLRGPRPGLDFAALKRRLTDPGNHARPHDPEPALALIDQLDSLFTPLLHREARPAADWARAHAQIAEALTASDRPGTERLWAGEGGEAAADLIRSFLDEAETLPDLTLVDYAAAWRDMAGARRVRPQGDLHPRLKLLGPLEARGLSADLVILAGLNEGVWPAGLGADPWMSRGMRLEAGLGAPERRIGLSAHDFAQAAAAPEAILTRSTRVDGAPAVASRWVWRLEMLARGTDADGRLLKPGRDWLALAGVLDRPESVSPAPPPAPTPPAEARPTRLSVTAIRKWIRDPYAIYAGQILRLKKLDAADLEPEHRERGSAWHGVFEAFVREFGDRMPENAESWLAEHGAAAIEVAGFDDSRRVQEEIRFARAARYFLDWHRARLALGLKPAGIEVTGSWSDPETGFTLHGRADRIDRTPDGCLDLIDYKTGVPPKPKATKAGFEPQLPLTALIGSEGGFEDVDAGEPGGLIYVRISGGAEPGEEVRVDKEDPSLELRDQYLGILRKLIAEYADAATPYLSQPRAQYTDDYGDFDQLARRGEWADSAAGDGKEEAS</sequence>
<dbReference type="NCBIfam" id="TIGR02786">
    <property type="entry name" value="addB_alphas"/>
    <property type="match status" value="1"/>
</dbReference>
<dbReference type="Gene3D" id="3.90.320.10">
    <property type="match status" value="1"/>
</dbReference>
<comment type="caution">
    <text evidence="3">The sequence shown here is derived from an EMBL/GenBank/DDBJ whole genome shotgun (WGS) entry which is preliminary data.</text>
</comment>